<name>A0ACC2DW59_DIPCM</name>
<protein>
    <submittedName>
        <fullName evidence="1">Uncharacterized protein</fullName>
    </submittedName>
</protein>
<accession>A0ACC2DW59</accession>
<evidence type="ECO:0000313" key="1">
    <source>
        <dbReference type="EMBL" id="KAJ7558444.1"/>
    </source>
</evidence>
<dbReference type="Proteomes" id="UP001162992">
    <property type="component" value="Chromosome 4"/>
</dbReference>
<evidence type="ECO:0000313" key="2">
    <source>
        <dbReference type="Proteomes" id="UP001162992"/>
    </source>
</evidence>
<proteinExistence type="predicted"/>
<dbReference type="EMBL" id="CM055095">
    <property type="protein sequence ID" value="KAJ7558444.1"/>
    <property type="molecule type" value="Genomic_DNA"/>
</dbReference>
<organism evidence="1 2">
    <name type="scientific">Diphasiastrum complanatum</name>
    <name type="common">Issler's clubmoss</name>
    <name type="synonym">Lycopodium complanatum</name>
    <dbReference type="NCBI Taxonomy" id="34168"/>
    <lineage>
        <taxon>Eukaryota</taxon>
        <taxon>Viridiplantae</taxon>
        <taxon>Streptophyta</taxon>
        <taxon>Embryophyta</taxon>
        <taxon>Tracheophyta</taxon>
        <taxon>Lycopodiopsida</taxon>
        <taxon>Lycopodiales</taxon>
        <taxon>Lycopodiaceae</taxon>
        <taxon>Lycopodioideae</taxon>
        <taxon>Diphasiastrum</taxon>
    </lineage>
</organism>
<reference evidence="2" key="1">
    <citation type="journal article" date="2024" name="Proc. Natl. Acad. Sci. U.S.A.">
        <title>Extraordinary preservation of gene collinearity over three hundred million years revealed in homosporous lycophytes.</title>
        <authorList>
            <person name="Li C."/>
            <person name="Wickell D."/>
            <person name="Kuo L.Y."/>
            <person name="Chen X."/>
            <person name="Nie B."/>
            <person name="Liao X."/>
            <person name="Peng D."/>
            <person name="Ji J."/>
            <person name="Jenkins J."/>
            <person name="Williams M."/>
            <person name="Shu S."/>
            <person name="Plott C."/>
            <person name="Barry K."/>
            <person name="Rajasekar S."/>
            <person name="Grimwood J."/>
            <person name="Han X."/>
            <person name="Sun S."/>
            <person name="Hou Z."/>
            <person name="He W."/>
            <person name="Dai G."/>
            <person name="Sun C."/>
            <person name="Schmutz J."/>
            <person name="Leebens-Mack J.H."/>
            <person name="Li F.W."/>
            <person name="Wang L."/>
        </authorList>
    </citation>
    <scope>NUCLEOTIDE SEQUENCE [LARGE SCALE GENOMIC DNA]</scope>
    <source>
        <strain evidence="2">cv. PW_Plant_1</strain>
    </source>
</reference>
<keyword evidence="2" id="KW-1185">Reference proteome</keyword>
<comment type="caution">
    <text evidence="1">The sequence shown here is derived from an EMBL/GenBank/DDBJ whole genome shotgun (WGS) entry which is preliminary data.</text>
</comment>
<sequence>MGRNRSRSRSYSPRRSRSPPPPRRRRYMDEPRGYRDRSPTCSLLVRNIGRDARAEDLRSSFERFGPIKDVYLPKDYYSGEPRGFGFVEYLEPEDAADAQYQMDRQLIGGREITVVFAEESRKKPTEMRSRGRSRGGGGWGGRYGGGSYQRRSPRSPGHRFRSRSRSRSPAPRHRSSRGDSHRLGSSAKDNSYSPARRSLSKSRSPPPRSRHTGNIDQSPVGAPKHSPSPDTNGHSARHSWSNSPQEAKSPSH</sequence>
<gene>
    <name evidence="1" type="ORF">O6H91_04G039500</name>
</gene>